<dbReference type="CDD" id="cd00086">
    <property type="entry name" value="homeodomain"/>
    <property type="match status" value="1"/>
</dbReference>
<evidence type="ECO:0000313" key="4">
    <source>
        <dbReference type="Ensembl" id="ENSATEP00000041755.1"/>
    </source>
</evidence>
<reference evidence="4" key="1">
    <citation type="submission" date="2021-04" db="EMBL/GenBank/DDBJ databases">
        <authorList>
            <consortium name="Wellcome Sanger Institute Data Sharing"/>
        </authorList>
    </citation>
    <scope>NUCLEOTIDE SEQUENCE [LARGE SCALE GENOMIC DNA]</scope>
</reference>
<organism evidence="4 5">
    <name type="scientific">Anabas testudineus</name>
    <name type="common">Climbing perch</name>
    <name type="synonym">Anthias testudineus</name>
    <dbReference type="NCBI Taxonomy" id="64144"/>
    <lineage>
        <taxon>Eukaryota</taxon>
        <taxon>Metazoa</taxon>
        <taxon>Chordata</taxon>
        <taxon>Craniata</taxon>
        <taxon>Vertebrata</taxon>
        <taxon>Euteleostomi</taxon>
        <taxon>Actinopterygii</taxon>
        <taxon>Neopterygii</taxon>
        <taxon>Teleostei</taxon>
        <taxon>Neoteleostei</taxon>
        <taxon>Acanthomorphata</taxon>
        <taxon>Anabantaria</taxon>
        <taxon>Anabantiformes</taxon>
        <taxon>Anabantoidei</taxon>
        <taxon>Anabantidae</taxon>
        <taxon>Anabas</taxon>
    </lineage>
</organism>
<keyword evidence="1 2" id="KW-0539">Nucleus</keyword>
<dbReference type="Ensembl" id="ENSATET00000048705.1">
    <property type="protein sequence ID" value="ENSATEP00000041755.1"/>
    <property type="gene ID" value="ENSATEG00000025323.1"/>
</dbReference>
<keyword evidence="1 2" id="KW-0371">Homeobox</keyword>
<dbReference type="PROSITE" id="PS50071">
    <property type="entry name" value="HOMEOBOX_2"/>
    <property type="match status" value="1"/>
</dbReference>
<sequence length="193" mass="21824">MKCISVRPVRLYHPHPTDVYHYKLNIFHSQKRISKFFLMHYGAPHRMRSDTQRRRKRTTFSKAQLSELERAFSVTPYPDVKMKESLASITGLPESKIQALHGLHPSTDDLHPNPQSTTLPAGSHFPSYSQPAVPTRLPSSKLTSVHQALNHPGVSGLFPACTYIPVLLPEWSQFPSTSSRPLLPNSGLHRFLP</sequence>
<reference evidence="4" key="3">
    <citation type="submission" date="2025-09" db="UniProtKB">
        <authorList>
            <consortium name="Ensembl"/>
        </authorList>
    </citation>
    <scope>IDENTIFICATION</scope>
</reference>
<feature type="domain" description="Homeobox" evidence="3">
    <location>
        <begin position="51"/>
        <end position="98"/>
    </location>
</feature>
<proteinExistence type="predicted"/>
<evidence type="ECO:0000256" key="2">
    <source>
        <dbReference type="RuleBase" id="RU000682"/>
    </source>
</evidence>
<dbReference type="InParanoid" id="A0A7N6A0Q8"/>
<accession>A0A7N6A0Q8</accession>
<dbReference type="GO" id="GO:0003677">
    <property type="term" value="F:DNA binding"/>
    <property type="evidence" value="ECO:0007669"/>
    <property type="project" value="UniProtKB-UniRule"/>
</dbReference>
<dbReference type="Pfam" id="PF00046">
    <property type="entry name" value="Homeodomain"/>
    <property type="match status" value="1"/>
</dbReference>
<dbReference type="InterPro" id="IPR009057">
    <property type="entry name" value="Homeodomain-like_sf"/>
</dbReference>
<feature type="DNA-binding region" description="Homeobox" evidence="1">
    <location>
        <begin position="53"/>
        <end position="99"/>
    </location>
</feature>
<dbReference type="PANTHER" id="PTHR47777">
    <property type="entry name" value="HOMEOBOX PROTEIN SEBOX"/>
    <property type="match status" value="1"/>
</dbReference>
<dbReference type="SMART" id="SM00389">
    <property type="entry name" value="HOX"/>
    <property type="match status" value="1"/>
</dbReference>
<dbReference type="InterPro" id="IPR001356">
    <property type="entry name" value="HD"/>
</dbReference>
<protein>
    <recommendedName>
        <fullName evidence="3">Homeobox domain-containing protein</fullName>
    </recommendedName>
</protein>
<dbReference type="GO" id="GO:0005634">
    <property type="term" value="C:nucleus"/>
    <property type="evidence" value="ECO:0007669"/>
    <property type="project" value="UniProtKB-SubCell"/>
</dbReference>
<dbReference type="OrthoDB" id="6159439at2759"/>
<dbReference type="SUPFAM" id="SSF46689">
    <property type="entry name" value="Homeodomain-like"/>
    <property type="match status" value="1"/>
</dbReference>
<dbReference type="AlphaFoldDB" id="A0A7N6A0Q8"/>
<keyword evidence="1 2" id="KW-0238">DNA-binding</keyword>
<evidence type="ECO:0000259" key="3">
    <source>
        <dbReference type="PROSITE" id="PS50071"/>
    </source>
</evidence>
<reference evidence="4" key="2">
    <citation type="submission" date="2025-08" db="UniProtKB">
        <authorList>
            <consortium name="Ensembl"/>
        </authorList>
    </citation>
    <scope>IDENTIFICATION</scope>
</reference>
<name>A0A7N6A0Q8_ANATE</name>
<dbReference type="Gene3D" id="1.10.10.60">
    <property type="entry name" value="Homeodomain-like"/>
    <property type="match status" value="1"/>
</dbReference>
<evidence type="ECO:0000256" key="1">
    <source>
        <dbReference type="PROSITE-ProRule" id="PRU00108"/>
    </source>
</evidence>
<dbReference type="GeneTree" id="ENSGT01120000277061"/>
<comment type="subcellular location">
    <subcellularLocation>
        <location evidence="1 2">Nucleus</location>
    </subcellularLocation>
</comment>
<keyword evidence="5" id="KW-1185">Reference proteome</keyword>
<dbReference type="PANTHER" id="PTHR47777:SF1">
    <property type="entry name" value="HOMEOBOX PROTEIN SEBOX"/>
    <property type="match status" value="1"/>
</dbReference>
<dbReference type="InterPro" id="IPR042223">
    <property type="entry name" value="SEBOX"/>
</dbReference>
<dbReference type="Proteomes" id="UP000265040">
    <property type="component" value="Chromosome 14"/>
</dbReference>
<evidence type="ECO:0000313" key="5">
    <source>
        <dbReference type="Proteomes" id="UP000265040"/>
    </source>
</evidence>